<dbReference type="Pfam" id="PF26176">
    <property type="entry name" value="zf_C2H2_17_2"/>
    <property type="match status" value="1"/>
</dbReference>
<dbReference type="Gene3D" id="3.30.160.60">
    <property type="entry name" value="Classic Zinc Finger"/>
    <property type="match status" value="1"/>
</dbReference>
<evidence type="ECO:0000259" key="2">
    <source>
        <dbReference type="SMART" id="SM00355"/>
    </source>
</evidence>
<comment type="caution">
    <text evidence="3">The sequence shown here is derived from an EMBL/GenBank/DDBJ whole genome shotgun (WGS) entry which is preliminary data.</text>
</comment>
<feature type="domain" description="C2H2-type" evidence="2">
    <location>
        <begin position="505"/>
        <end position="531"/>
    </location>
</feature>
<dbReference type="Proteomes" id="UP000887229">
    <property type="component" value="Unassembled WGS sequence"/>
</dbReference>
<proteinExistence type="predicted"/>
<feature type="region of interest" description="Disordered" evidence="1">
    <location>
        <begin position="273"/>
        <end position="295"/>
    </location>
</feature>
<dbReference type="EMBL" id="MU251246">
    <property type="protein sequence ID" value="KAG9257262.1"/>
    <property type="molecule type" value="Genomic_DNA"/>
</dbReference>
<keyword evidence="4" id="KW-1185">Reference proteome</keyword>
<protein>
    <recommendedName>
        <fullName evidence="2">C2H2-type domain-containing protein</fullName>
    </recommendedName>
</protein>
<organism evidence="3 4">
    <name type="scientific">Emericellopsis atlantica</name>
    <dbReference type="NCBI Taxonomy" id="2614577"/>
    <lineage>
        <taxon>Eukaryota</taxon>
        <taxon>Fungi</taxon>
        <taxon>Dikarya</taxon>
        <taxon>Ascomycota</taxon>
        <taxon>Pezizomycotina</taxon>
        <taxon>Sordariomycetes</taxon>
        <taxon>Hypocreomycetidae</taxon>
        <taxon>Hypocreales</taxon>
        <taxon>Bionectriaceae</taxon>
        <taxon>Emericellopsis</taxon>
    </lineage>
</organism>
<dbReference type="SMART" id="SM00355">
    <property type="entry name" value="ZnF_C2H2"/>
    <property type="match status" value="2"/>
</dbReference>
<dbReference type="InterPro" id="IPR059095">
    <property type="entry name" value="Znf_C2H2_17_2nd"/>
</dbReference>
<accession>A0A9P8CSE3</accession>
<evidence type="ECO:0000256" key="1">
    <source>
        <dbReference type="SAM" id="MobiDB-lite"/>
    </source>
</evidence>
<dbReference type="GeneID" id="70293931"/>
<name>A0A9P8CSE3_9HYPO</name>
<dbReference type="InterPro" id="IPR059009">
    <property type="entry name" value="Znf_C2H2_17_1st"/>
</dbReference>
<evidence type="ECO:0000313" key="4">
    <source>
        <dbReference type="Proteomes" id="UP000887229"/>
    </source>
</evidence>
<reference evidence="3" key="1">
    <citation type="journal article" date="2021" name="IMA Fungus">
        <title>Genomic characterization of three marine fungi, including Emericellopsis atlantica sp. nov. with signatures of a generalist lifestyle and marine biomass degradation.</title>
        <authorList>
            <person name="Hagestad O.C."/>
            <person name="Hou L."/>
            <person name="Andersen J.H."/>
            <person name="Hansen E.H."/>
            <person name="Altermark B."/>
            <person name="Li C."/>
            <person name="Kuhnert E."/>
            <person name="Cox R.J."/>
            <person name="Crous P.W."/>
            <person name="Spatafora J.W."/>
            <person name="Lail K."/>
            <person name="Amirebrahimi M."/>
            <person name="Lipzen A."/>
            <person name="Pangilinan J."/>
            <person name="Andreopoulos W."/>
            <person name="Hayes R.D."/>
            <person name="Ng V."/>
            <person name="Grigoriev I.V."/>
            <person name="Jackson S.A."/>
            <person name="Sutton T.D.S."/>
            <person name="Dobson A.D.W."/>
            <person name="Rama T."/>
        </authorList>
    </citation>
    <scope>NUCLEOTIDE SEQUENCE</scope>
    <source>
        <strain evidence="3">TS7</strain>
    </source>
</reference>
<feature type="compositionally biased region" description="Polar residues" evidence="1">
    <location>
        <begin position="604"/>
        <end position="614"/>
    </location>
</feature>
<dbReference type="RefSeq" id="XP_046121186.1">
    <property type="nucleotide sequence ID" value="XM_046263028.1"/>
</dbReference>
<dbReference type="InterPro" id="IPR013087">
    <property type="entry name" value="Znf_C2H2_type"/>
</dbReference>
<sequence>MSLLAWHLLDAVTPHLQRRCDWLTLASRWASTAAIKPRAPVLWAFSCLCSSIFLPNIGAQLCDTSDHLNIPYHHLYNIFTCRSGLSTSSSLLPATQFHKDPRTCFALPAIQPIWTGAKHTETIASPLWSLGSQKSANCSCFLPDTMTATLVPRQAMPGFKTTDLDEVQSLSSDYSFPQNMAAHAAGPFSFSQSTGASTDLMHAPSWMRSTESYQDFPDNGSSHSGEAEDYVLTSGQTTPRGSRLFRPRPVESNWPVAGMTSVHTVAPHAMARLDSSRSNGSSLSQSSGTSSMGVRGNAAFQAGSQGVGNLTGMDSCVFFESDPAVISQGFWSGYQDASHTTDDVAFAVPQGTELVVNPAQLWVPEAPLSSNGSPVSWCIDGSVSRTPSPVNVSEAWFASAQNEPLSPPQSSPEIACQSPSSIDYISHHDVSGQGYPVSDAMPLANNMINRREVESARNHDLYKSAVTQKDGLYHCPWEGQPSCNHKPEKLKCNYDKFVDSHLKPYRCKDSDCKDKEFSSTACLLRHEREMHGMHGHGAKPHLCPFPGCERGAPGNGFPRHWNLKDHMERVHNHQKNAGVNTTSSSPDSSSHAQPAKGRKRKTQTEPSRSISSRKVIQKIAPPKEVEKPAAKPLVEQWMDSRKAIEDMARGLDNPEDARTVQQIADMQKLLGVMSQMSNTMAHGTLMPAPMPMEFAASG</sequence>
<gene>
    <name evidence="3" type="ORF">F5Z01DRAFT_648258</name>
</gene>
<dbReference type="AlphaFoldDB" id="A0A9P8CSE3"/>
<feature type="domain" description="C2H2-type" evidence="2">
    <location>
        <begin position="541"/>
        <end position="571"/>
    </location>
</feature>
<feature type="compositionally biased region" description="Low complexity" evidence="1">
    <location>
        <begin position="276"/>
        <end position="293"/>
    </location>
</feature>
<dbReference type="Pfam" id="PF26177">
    <property type="entry name" value="zf_C2H2_17_1st"/>
    <property type="match status" value="1"/>
</dbReference>
<feature type="region of interest" description="Disordered" evidence="1">
    <location>
        <begin position="576"/>
        <end position="627"/>
    </location>
</feature>
<dbReference type="OrthoDB" id="5062908at2759"/>
<evidence type="ECO:0000313" key="3">
    <source>
        <dbReference type="EMBL" id="KAG9257262.1"/>
    </source>
</evidence>